<protein>
    <submittedName>
        <fullName evidence="2">Tetratricopeptide repeat protein 39B-like isoform X3</fullName>
    </submittedName>
</protein>
<dbReference type="PANTHER" id="PTHR31859:SF9">
    <property type="entry name" value="TETRATRICOPEPTIDE REPEAT PROTEIN 39B"/>
    <property type="match status" value="1"/>
</dbReference>
<name>A0A6J1LZ06_DROHY</name>
<reference evidence="2" key="1">
    <citation type="submission" date="2025-08" db="UniProtKB">
        <authorList>
            <consortium name="RefSeq"/>
        </authorList>
    </citation>
    <scope>IDENTIFICATION</scope>
    <source>
        <strain evidence="2">15085-1641.00</strain>
        <tissue evidence="2">Whole body</tissue>
    </source>
</reference>
<dbReference type="Pfam" id="PF10300">
    <property type="entry name" value="Iml2-TPR_39"/>
    <property type="match status" value="1"/>
</dbReference>
<proteinExistence type="predicted"/>
<dbReference type="PANTHER" id="PTHR31859">
    <property type="entry name" value="TETRATRICOPEPTIDE REPEAT PROTEIN 39 FAMILY MEMBER"/>
    <property type="match status" value="1"/>
</dbReference>
<dbReference type="GeneID" id="111598390"/>
<sequence>MDDDDNNSDSSEEFFDASSEPLDLTPLEMDLQTALTEGKLAISYFFDNRFEEARALLKPFAGSSLYHAMGTAVFAFLGAMLTFEHIDEASTELKKCVDLCQRFRKRSTLTEAIGNTFKKKNFNTLTDLECHAELCMAEVLLMSALLTFIEDENLSGFIRGSLQVRQCYNCFRFCGQIMKHRKWDASSASVKIHFRSGVHLGIGTFNLMISMLPARVIKILQFIGFSTNRDTKRMACGKHCVHYRCSVII</sequence>
<dbReference type="InterPro" id="IPR019412">
    <property type="entry name" value="IML2/TPR_39"/>
</dbReference>
<dbReference type="Proteomes" id="UP000504633">
    <property type="component" value="Unplaced"/>
</dbReference>
<dbReference type="RefSeq" id="XP_023169374.1">
    <property type="nucleotide sequence ID" value="XM_023313606.2"/>
</dbReference>
<organism evidence="1 2">
    <name type="scientific">Drosophila hydei</name>
    <name type="common">Fruit fly</name>
    <dbReference type="NCBI Taxonomy" id="7224"/>
    <lineage>
        <taxon>Eukaryota</taxon>
        <taxon>Metazoa</taxon>
        <taxon>Ecdysozoa</taxon>
        <taxon>Arthropoda</taxon>
        <taxon>Hexapoda</taxon>
        <taxon>Insecta</taxon>
        <taxon>Pterygota</taxon>
        <taxon>Neoptera</taxon>
        <taxon>Endopterygota</taxon>
        <taxon>Diptera</taxon>
        <taxon>Brachycera</taxon>
        <taxon>Muscomorpha</taxon>
        <taxon>Ephydroidea</taxon>
        <taxon>Drosophilidae</taxon>
        <taxon>Drosophila</taxon>
    </lineage>
</organism>
<evidence type="ECO:0000313" key="1">
    <source>
        <dbReference type="Proteomes" id="UP000504633"/>
    </source>
</evidence>
<accession>A0A6J1LZ06</accession>
<dbReference type="AlphaFoldDB" id="A0A6J1LZ06"/>
<keyword evidence="1" id="KW-1185">Reference proteome</keyword>
<gene>
    <name evidence="2" type="primary">LOC111598390</name>
</gene>
<evidence type="ECO:0000313" key="2">
    <source>
        <dbReference type="RefSeq" id="XP_023169374.1"/>
    </source>
</evidence>
<dbReference type="OrthoDB" id="43460at2759"/>